<gene>
    <name evidence="1" type="ORF">IAB98_08995</name>
</gene>
<accession>A0A9D1JGS3</accession>
<reference evidence="1" key="2">
    <citation type="journal article" date="2021" name="PeerJ">
        <title>Extensive microbial diversity within the chicken gut microbiome revealed by metagenomics and culture.</title>
        <authorList>
            <person name="Gilroy R."/>
            <person name="Ravi A."/>
            <person name="Getino M."/>
            <person name="Pursley I."/>
            <person name="Horton D.L."/>
            <person name="Alikhan N.F."/>
            <person name="Baker D."/>
            <person name="Gharbi K."/>
            <person name="Hall N."/>
            <person name="Watson M."/>
            <person name="Adriaenssens E.M."/>
            <person name="Foster-Nyarko E."/>
            <person name="Jarju S."/>
            <person name="Secka A."/>
            <person name="Antonio M."/>
            <person name="Oren A."/>
            <person name="Chaudhuri R.R."/>
            <person name="La Ragione R."/>
            <person name="Hildebrand F."/>
            <person name="Pallen M.J."/>
        </authorList>
    </citation>
    <scope>NUCLEOTIDE SEQUENCE</scope>
    <source>
        <strain evidence="1">ChiSxjej1B13-7041</strain>
    </source>
</reference>
<dbReference type="Proteomes" id="UP000886841">
    <property type="component" value="Unassembled WGS sequence"/>
</dbReference>
<sequence length="508" mass="56349">MRKKLAAISLLTGALLLWGCQETPEEKIVREKGSASVENYQEAAEGEAGTSLRERVEAPETYTAQAKSEDGIFTMEAEAKVEVPEADAISVYQIGAVPLTQEFIDRFTESFLGDAPIYDAYSYTVSTKSEILKELEELKGYQAAGNEDPYGYREDYKRQCQEAGEPCDEETLDAVFNLQQAIDSAQAAYEEAPETVEKKQIQPALGANDYMQGSDKAGDMFLGVAEKDGKMYQLMFTQGELDSLSAKVGVYDPENGSDWSLANNYDATEGEGLPAREQVEQWAGDREQAQKQAEQYVADLGLTDFQIQGSELVMKGRDSGDLRGEQSSIIYEDGAWTFYFTRTVDGFPVTYEMNPGAAVEDMDSTIVPWPYETCVVTINREGLCQAQVSNLYEVKEVQVKDAALKSFSEIGTIFEKMIAIKNSDLASAGVKRYDLQVSRVTLGYMRIYDPGTDARSGLLVPVWDFFGKQSQDIEYEGQAYSYENAYPYNSFLTINALDGTVIDRGLGY</sequence>
<protein>
    <submittedName>
        <fullName evidence="1">Uncharacterized protein</fullName>
    </submittedName>
</protein>
<proteinExistence type="predicted"/>
<name>A0A9D1JGS3_9FIRM</name>
<reference evidence="1" key="1">
    <citation type="submission" date="2020-10" db="EMBL/GenBank/DDBJ databases">
        <authorList>
            <person name="Gilroy R."/>
        </authorList>
    </citation>
    <scope>NUCLEOTIDE SEQUENCE</scope>
    <source>
        <strain evidence="1">ChiSxjej1B13-7041</strain>
    </source>
</reference>
<evidence type="ECO:0000313" key="2">
    <source>
        <dbReference type="Proteomes" id="UP000886841"/>
    </source>
</evidence>
<evidence type="ECO:0000313" key="1">
    <source>
        <dbReference type="EMBL" id="HIR93537.1"/>
    </source>
</evidence>
<dbReference type="EMBL" id="DVHU01000081">
    <property type="protein sequence ID" value="HIR93537.1"/>
    <property type="molecule type" value="Genomic_DNA"/>
</dbReference>
<comment type="caution">
    <text evidence="1">The sequence shown here is derived from an EMBL/GenBank/DDBJ whole genome shotgun (WGS) entry which is preliminary data.</text>
</comment>
<dbReference type="AlphaFoldDB" id="A0A9D1JGS3"/>
<dbReference type="Pfam" id="PF19499">
    <property type="entry name" value="DUF6034"/>
    <property type="match status" value="1"/>
</dbReference>
<dbReference type="InterPro" id="IPR046098">
    <property type="entry name" value="DUF6034"/>
</dbReference>
<organism evidence="1 2">
    <name type="scientific">Candidatus Egerieimonas intestinavium</name>
    <dbReference type="NCBI Taxonomy" id="2840777"/>
    <lineage>
        <taxon>Bacteria</taxon>
        <taxon>Bacillati</taxon>
        <taxon>Bacillota</taxon>
        <taxon>Clostridia</taxon>
        <taxon>Lachnospirales</taxon>
        <taxon>Lachnospiraceae</taxon>
        <taxon>Lachnospiraceae incertae sedis</taxon>
        <taxon>Candidatus Egerieimonas</taxon>
    </lineage>
</organism>